<dbReference type="InterPro" id="IPR039420">
    <property type="entry name" value="WalR-like"/>
</dbReference>
<dbReference type="Gene3D" id="3.40.50.2300">
    <property type="match status" value="1"/>
</dbReference>
<accession>A0ABP8KB59</accession>
<keyword evidence="7" id="KW-1185">Reference proteome</keyword>
<evidence type="ECO:0000259" key="4">
    <source>
        <dbReference type="PROSITE" id="PS50043"/>
    </source>
</evidence>
<reference evidence="7" key="1">
    <citation type="journal article" date="2019" name="Int. J. Syst. Evol. Microbiol.">
        <title>The Global Catalogue of Microorganisms (GCM) 10K type strain sequencing project: providing services to taxonomists for standard genome sequencing and annotation.</title>
        <authorList>
            <consortium name="The Broad Institute Genomics Platform"/>
            <consortium name="The Broad Institute Genome Sequencing Center for Infectious Disease"/>
            <person name="Wu L."/>
            <person name="Ma J."/>
        </authorList>
    </citation>
    <scope>NUCLEOTIDE SEQUENCE [LARGE SCALE GENOMIC DNA]</scope>
    <source>
        <strain evidence="7">JCM 17738</strain>
    </source>
</reference>
<dbReference type="RefSeq" id="WP_170296289.1">
    <property type="nucleotide sequence ID" value="NZ_BAABFX010000049.1"/>
</dbReference>
<dbReference type="InterPro" id="IPR016032">
    <property type="entry name" value="Sig_transdc_resp-reg_C-effctor"/>
</dbReference>
<evidence type="ECO:0000313" key="7">
    <source>
        <dbReference type="Proteomes" id="UP001500390"/>
    </source>
</evidence>
<evidence type="ECO:0000259" key="5">
    <source>
        <dbReference type="PROSITE" id="PS50110"/>
    </source>
</evidence>
<dbReference type="InterPro" id="IPR001789">
    <property type="entry name" value="Sig_transdc_resp-reg_receiver"/>
</dbReference>
<dbReference type="CDD" id="cd17535">
    <property type="entry name" value="REC_NarL-like"/>
    <property type="match status" value="1"/>
</dbReference>
<dbReference type="PROSITE" id="PS00622">
    <property type="entry name" value="HTH_LUXR_1"/>
    <property type="match status" value="1"/>
</dbReference>
<name>A0ABP8KB59_9MICO</name>
<dbReference type="SMART" id="SM00448">
    <property type="entry name" value="REC"/>
    <property type="match status" value="1"/>
</dbReference>
<dbReference type="SUPFAM" id="SSF52172">
    <property type="entry name" value="CheY-like"/>
    <property type="match status" value="1"/>
</dbReference>
<comment type="caution">
    <text evidence="6">The sequence shown here is derived from an EMBL/GenBank/DDBJ whole genome shotgun (WGS) entry which is preliminary data.</text>
</comment>
<evidence type="ECO:0000256" key="3">
    <source>
        <dbReference type="PROSITE-ProRule" id="PRU00169"/>
    </source>
</evidence>
<dbReference type="SMART" id="SM00421">
    <property type="entry name" value="HTH_LUXR"/>
    <property type="match status" value="1"/>
</dbReference>
<evidence type="ECO:0000313" key="6">
    <source>
        <dbReference type="EMBL" id="GAA4403063.1"/>
    </source>
</evidence>
<dbReference type="PANTHER" id="PTHR43214">
    <property type="entry name" value="TWO-COMPONENT RESPONSE REGULATOR"/>
    <property type="match status" value="1"/>
</dbReference>
<dbReference type="PROSITE" id="PS50043">
    <property type="entry name" value="HTH_LUXR_2"/>
    <property type="match status" value="1"/>
</dbReference>
<protein>
    <submittedName>
        <fullName evidence="6">Response regulator transcription factor</fullName>
    </submittedName>
</protein>
<dbReference type="InterPro" id="IPR000792">
    <property type="entry name" value="Tscrpt_reg_LuxR_C"/>
</dbReference>
<dbReference type="InterPro" id="IPR058245">
    <property type="entry name" value="NreC/VraR/RcsB-like_REC"/>
</dbReference>
<proteinExistence type="predicted"/>
<gene>
    <name evidence="6" type="ORF">GCM10023153_32710</name>
</gene>
<dbReference type="PROSITE" id="PS50110">
    <property type="entry name" value="RESPONSE_REGULATORY"/>
    <property type="match status" value="1"/>
</dbReference>
<feature type="domain" description="HTH luxR-type" evidence="4">
    <location>
        <begin position="146"/>
        <end position="211"/>
    </location>
</feature>
<dbReference type="PRINTS" id="PR00038">
    <property type="entry name" value="HTHLUXR"/>
</dbReference>
<dbReference type="InterPro" id="IPR011006">
    <property type="entry name" value="CheY-like_superfamily"/>
</dbReference>
<dbReference type="CDD" id="cd06170">
    <property type="entry name" value="LuxR_C_like"/>
    <property type="match status" value="1"/>
</dbReference>
<keyword evidence="2" id="KW-0238">DNA-binding</keyword>
<dbReference type="Pfam" id="PF00072">
    <property type="entry name" value="Response_reg"/>
    <property type="match status" value="1"/>
</dbReference>
<feature type="domain" description="Response regulatory" evidence="5">
    <location>
        <begin position="2"/>
        <end position="118"/>
    </location>
</feature>
<dbReference type="Proteomes" id="UP001500390">
    <property type="component" value="Unassembled WGS sequence"/>
</dbReference>
<evidence type="ECO:0000256" key="1">
    <source>
        <dbReference type="ARBA" id="ARBA00022553"/>
    </source>
</evidence>
<dbReference type="EMBL" id="BAABFX010000049">
    <property type="protein sequence ID" value="GAA4403063.1"/>
    <property type="molecule type" value="Genomic_DNA"/>
</dbReference>
<dbReference type="SUPFAM" id="SSF46894">
    <property type="entry name" value="C-terminal effector domain of the bipartite response regulators"/>
    <property type="match status" value="1"/>
</dbReference>
<organism evidence="6 7">
    <name type="scientific">Ornithinibacter aureus</name>
    <dbReference type="NCBI Taxonomy" id="622664"/>
    <lineage>
        <taxon>Bacteria</taxon>
        <taxon>Bacillati</taxon>
        <taxon>Actinomycetota</taxon>
        <taxon>Actinomycetes</taxon>
        <taxon>Micrococcales</taxon>
        <taxon>Intrasporangiaceae</taxon>
        <taxon>Ornithinibacter</taxon>
    </lineage>
</organism>
<dbReference type="Pfam" id="PF00196">
    <property type="entry name" value="GerE"/>
    <property type="match status" value="1"/>
</dbReference>
<sequence length="213" mass="22458">MRVVVVDDQELMRRGLTMLLGTEDGVSVVGEAGDGHAALAVIAATAPDIVLTDARMPVMDGVSLAAAVREAYPELPVVILTTFDDDDLVQRALGAGAAGFLLKDATTEELVLGMRLALKGGLVIDPRVARSAFTTRARGADRASTSAEPFAVLTRAEQAVARLVATGATNSEIAQTLYLVEGTVKNHVSALLRKLDQRDRTALALLLARYLGH</sequence>
<evidence type="ECO:0000256" key="2">
    <source>
        <dbReference type="ARBA" id="ARBA00023125"/>
    </source>
</evidence>
<keyword evidence="1 3" id="KW-0597">Phosphoprotein</keyword>
<feature type="modified residue" description="4-aspartylphosphate" evidence="3">
    <location>
        <position position="53"/>
    </location>
</feature>